<dbReference type="InterPro" id="IPR005247">
    <property type="entry name" value="YbhB_YbcL/LppC-like"/>
</dbReference>
<reference evidence="1 2" key="1">
    <citation type="submission" date="2020-05" db="EMBL/GenBank/DDBJ databases">
        <title>Isolation and characterization of methanoarchaea from a cold seep at offshore SW Taiwan.</title>
        <authorList>
            <person name="Chen Y.-W."/>
            <person name="Chen S.-C."/>
            <person name="Lai M.-C."/>
        </authorList>
    </citation>
    <scope>NUCLEOTIDE SEQUENCE [LARGE SCALE GENOMIC DNA]</scope>
    <source>
        <strain evidence="1 2">YWC-01</strain>
    </source>
</reference>
<gene>
    <name evidence="1" type="ORF">HL657_02600</name>
</gene>
<keyword evidence="1" id="KW-0649">Protein kinase inhibitor</keyword>
<name>A0ABU3YZY0_9EURY</name>
<dbReference type="Proteomes" id="UP001273768">
    <property type="component" value="Unassembled WGS sequence"/>
</dbReference>
<dbReference type="InterPro" id="IPR008914">
    <property type="entry name" value="PEBP"/>
</dbReference>
<sequence length="163" mass="17348">MEPLTVILGFGVFPPEHTCDGADRSPEITVLGVRAPYLAVVMEDLDASMGTFTHWLAWNIPATGEIPGGIPLEPRVSHQVPAVQGTNDFQRIGYGGPCPPKGASHRFFIRVWGLGQELDLAPGAGRSRLEDTLAVAATGYGETVAIYEPGKVPGPRPPVGHRT</sequence>
<keyword evidence="2" id="KW-1185">Reference proteome</keyword>
<dbReference type="GO" id="GO:0004860">
    <property type="term" value="F:protein kinase inhibitor activity"/>
    <property type="evidence" value="ECO:0007669"/>
    <property type="project" value="UniProtKB-KW"/>
</dbReference>
<dbReference type="PANTHER" id="PTHR30289">
    <property type="entry name" value="UNCHARACTERIZED PROTEIN YBCL-RELATED"/>
    <property type="match status" value="1"/>
</dbReference>
<dbReference type="InterPro" id="IPR036610">
    <property type="entry name" value="PEBP-like_sf"/>
</dbReference>
<dbReference type="Gene3D" id="3.90.280.10">
    <property type="entry name" value="PEBP-like"/>
    <property type="match status" value="1"/>
</dbReference>
<protein>
    <submittedName>
        <fullName evidence="1">YbhB/YbcL family Raf kinase inhibitor-like protein</fullName>
    </submittedName>
</protein>
<evidence type="ECO:0000313" key="2">
    <source>
        <dbReference type="Proteomes" id="UP001273768"/>
    </source>
</evidence>
<dbReference type="SUPFAM" id="SSF49777">
    <property type="entry name" value="PEBP-like"/>
    <property type="match status" value="1"/>
</dbReference>
<dbReference type="CDD" id="cd00865">
    <property type="entry name" value="PEBP_bact_arch"/>
    <property type="match status" value="1"/>
</dbReference>
<evidence type="ECO:0000313" key="1">
    <source>
        <dbReference type="EMBL" id="MDV4342086.1"/>
    </source>
</evidence>
<dbReference type="NCBIfam" id="TIGR00481">
    <property type="entry name" value="YbhB/YbcL family Raf kinase inhibitor-like protein"/>
    <property type="match status" value="1"/>
</dbReference>
<dbReference type="RefSeq" id="WP_317295276.1">
    <property type="nucleotide sequence ID" value="NZ_JABFFQ010000001.1"/>
</dbReference>
<dbReference type="EMBL" id="JABFFQ010000001">
    <property type="protein sequence ID" value="MDV4342086.1"/>
    <property type="molecule type" value="Genomic_DNA"/>
</dbReference>
<proteinExistence type="predicted"/>
<dbReference type="PANTHER" id="PTHR30289:SF1">
    <property type="entry name" value="PEBP (PHOSPHATIDYLETHANOLAMINE-BINDING PROTEIN) FAMILY PROTEIN"/>
    <property type="match status" value="1"/>
</dbReference>
<dbReference type="Pfam" id="PF01161">
    <property type="entry name" value="PBP"/>
    <property type="match status" value="1"/>
</dbReference>
<comment type="caution">
    <text evidence="1">The sequence shown here is derived from an EMBL/GenBank/DDBJ whole genome shotgun (WGS) entry which is preliminary data.</text>
</comment>
<organism evidence="1 2">
    <name type="scientific">Methanoculleus nereidis</name>
    <dbReference type="NCBI Taxonomy" id="2735141"/>
    <lineage>
        <taxon>Archaea</taxon>
        <taxon>Methanobacteriati</taxon>
        <taxon>Methanobacteriota</taxon>
        <taxon>Stenosarchaea group</taxon>
        <taxon>Methanomicrobia</taxon>
        <taxon>Methanomicrobiales</taxon>
        <taxon>Methanomicrobiaceae</taxon>
        <taxon>Methanoculleus</taxon>
    </lineage>
</organism>
<accession>A0ABU3YZY0</accession>